<evidence type="ECO:0008006" key="3">
    <source>
        <dbReference type="Google" id="ProtNLM"/>
    </source>
</evidence>
<dbReference type="RefSeq" id="WP_045063131.1">
    <property type="nucleotide sequence ID" value="NZ_CP131601.1"/>
</dbReference>
<dbReference type="SUPFAM" id="SSF52540">
    <property type="entry name" value="P-loop containing nucleoside triphosphate hydrolases"/>
    <property type="match status" value="1"/>
</dbReference>
<comment type="caution">
    <text evidence="1">The sequence shown here is derived from an EMBL/GenBank/DDBJ whole genome shotgun (WGS) entry which is preliminary data.</text>
</comment>
<proteinExistence type="predicted"/>
<gene>
    <name evidence="1" type="ORF">CTM94_04945</name>
</gene>
<sequence>MYIHELSQQVTDYFKTNDFPSIALLNGSWGSGKTYYVKKHLTEELNKNHPFYSSDKKCHNYISLYGIKSVDDFNDRLLSTILFKSNSTNKSSYIRDILGLIGKSCGDQGITQSVLTTLSKPLKHKLLQSIENCIIIIDDLERASTDELVSNVLGECLNLAENHNNVWILVIANKEKCNAESLPLLEKTFFQSFNLEHNLKNIIDIIKDKYNHFKILDADDYKIIEDAFNSINVKSLRVIFRIIGRYICIKNEINKNKDTFDLHPSLEIAISSITKICSAHFEHGFSHDEIINQLNHYNDNLMYYSFRNDEESAELILSDRDKLLQSILFPKDKSRIDLHNNYYISDLLIEFCIEMRASSNKLISSINFPKISSNLEKFNSSNIKNINENEWSDIVSDARNFILKTSEKNFRTWCYTLKNYIFYTNAHYIDDDLTVLINDIKSVIYQNDFFEQPLFINLDAKEIFEYELREDFSKIPDEFLIFIKNTFESIQRFQNKNEFDSIEQQIYLSYLSAFKDNLHKAQFQKSFISRLDIDKLILGITNSWSVEDTRVFCKDLQDLSHSFYSIEHKELEKKAIIQLRQKLEAKSNNIRPSLRKGKLMEIIDILAEY</sequence>
<dbReference type="EMBL" id="PYOI01000004">
    <property type="protein sequence ID" value="PSV85716.1"/>
    <property type="molecule type" value="Genomic_DNA"/>
</dbReference>
<dbReference type="InterPro" id="IPR027417">
    <property type="entry name" value="P-loop_NTPase"/>
</dbReference>
<protein>
    <recommendedName>
        <fullName evidence="3">KAP NTPase domain-containing protein</fullName>
    </recommendedName>
</protein>
<accession>A0ABX5GJ03</accession>
<keyword evidence="2" id="KW-1185">Reference proteome</keyword>
<dbReference type="Proteomes" id="UP000241566">
    <property type="component" value="Unassembled WGS sequence"/>
</dbReference>
<name>A0ABX5GJ03_PHOLE</name>
<dbReference type="Gene3D" id="3.40.50.300">
    <property type="entry name" value="P-loop containing nucleotide triphosphate hydrolases"/>
    <property type="match status" value="1"/>
</dbReference>
<evidence type="ECO:0000313" key="1">
    <source>
        <dbReference type="EMBL" id="PSV85716.1"/>
    </source>
</evidence>
<organism evidence="1 2">
    <name type="scientific">Photobacterium leiognathi</name>
    <dbReference type="NCBI Taxonomy" id="553611"/>
    <lineage>
        <taxon>Bacteria</taxon>
        <taxon>Pseudomonadati</taxon>
        <taxon>Pseudomonadota</taxon>
        <taxon>Gammaproteobacteria</taxon>
        <taxon>Vibrionales</taxon>
        <taxon>Vibrionaceae</taxon>
        <taxon>Photobacterium</taxon>
    </lineage>
</organism>
<reference evidence="1 2" key="1">
    <citation type="submission" date="2018-01" db="EMBL/GenBank/DDBJ databases">
        <title>Whole genome sequencing of Histamine producing bacteria.</title>
        <authorList>
            <person name="Butler K."/>
        </authorList>
    </citation>
    <scope>NUCLEOTIDE SEQUENCE [LARGE SCALE GENOMIC DNA]</scope>
    <source>
        <strain evidence="1 2">ATCC 25521</strain>
    </source>
</reference>
<evidence type="ECO:0000313" key="2">
    <source>
        <dbReference type="Proteomes" id="UP000241566"/>
    </source>
</evidence>